<reference evidence="1 2" key="1">
    <citation type="submission" date="2023-09" db="EMBL/GenBank/DDBJ databases">
        <title>Multi-omics analysis of a traditional fermented food reveals byproduct-associated fungal strains for waste-to-food upcycling.</title>
        <authorList>
            <consortium name="Lawrence Berkeley National Laboratory"/>
            <person name="Rekdal V.M."/>
            <person name="Villalobos-Escobedo J.M."/>
            <person name="Rodriguez-Valeron N."/>
            <person name="Garcia M.O."/>
            <person name="Vasquez D.P."/>
            <person name="Damayanti I."/>
            <person name="Sorensen P.M."/>
            <person name="Baidoo E.E."/>
            <person name="De Carvalho A.C."/>
            <person name="Riley R."/>
            <person name="Lipzen A."/>
            <person name="He G."/>
            <person name="Yan M."/>
            <person name="Haridas S."/>
            <person name="Daum C."/>
            <person name="Yoshinaga Y."/>
            <person name="Ng V."/>
            <person name="Grigoriev I.V."/>
            <person name="Munk R."/>
            <person name="Nuraida L."/>
            <person name="Wijaya C.H."/>
            <person name="Morales P.-C."/>
            <person name="Keasling J.D."/>
        </authorList>
    </citation>
    <scope>NUCLEOTIDE SEQUENCE [LARGE SCALE GENOMIC DNA]</scope>
    <source>
        <strain evidence="1 2">FGSC 2613</strain>
    </source>
</reference>
<protein>
    <submittedName>
        <fullName evidence="1">Uncharacterized protein</fullName>
    </submittedName>
</protein>
<name>A0ABR3DT97_NEUIN</name>
<dbReference type="Proteomes" id="UP001451303">
    <property type="component" value="Unassembled WGS sequence"/>
</dbReference>
<dbReference type="PROSITE" id="PS51257">
    <property type="entry name" value="PROKAR_LIPOPROTEIN"/>
    <property type="match status" value="1"/>
</dbReference>
<accession>A0ABR3DT97</accession>
<evidence type="ECO:0000313" key="2">
    <source>
        <dbReference type="Proteomes" id="UP001451303"/>
    </source>
</evidence>
<organism evidence="1 2">
    <name type="scientific">Neurospora intermedia</name>
    <dbReference type="NCBI Taxonomy" id="5142"/>
    <lineage>
        <taxon>Eukaryota</taxon>
        <taxon>Fungi</taxon>
        <taxon>Dikarya</taxon>
        <taxon>Ascomycota</taxon>
        <taxon>Pezizomycotina</taxon>
        <taxon>Sordariomycetes</taxon>
        <taxon>Sordariomycetidae</taxon>
        <taxon>Sordariales</taxon>
        <taxon>Sordariaceae</taxon>
        <taxon>Neurospora</taxon>
    </lineage>
</organism>
<gene>
    <name evidence="1" type="ORF">QR685DRAFT_514018</name>
</gene>
<comment type="caution">
    <text evidence="1">The sequence shown here is derived from an EMBL/GenBank/DDBJ whole genome shotgun (WGS) entry which is preliminary data.</text>
</comment>
<keyword evidence="2" id="KW-1185">Reference proteome</keyword>
<evidence type="ECO:0000313" key="1">
    <source>
        <dbReference type="EMBL" id="KAL0475910.1"/>
    </source>
</evidence>
<dbReference type="EMBL" id="JAVLET010000001">
    <property type="protein sequence ID" value="KAL0475910.1"/>
    <property type="molecule type" value="Genomic_DNA"/>
</dbReference>
<proteinExistence type="predicted"/>
<sequence>MGSRCVQLVHVPLPEGNWLLCFPVFAFACFTTLAPCSSNLLGMLPIIGYDIEAGKTVKSIGRAIWKTPRYGT</sequence>